<evidence type="ECO:0000256" key="1">
    <source>
        <dbReference type="SAM" id="MobiDB-lite"/>
    </source>
</evidence>
<dbReference type="EMBL" id="ML119672">
    <property type="protein sequence ID" value="RPA82304.1"/>
    <property type="molecule type" value="Genomic_DNA"/>
</dbReference>
<keyword evidence="3" id="KW-1185">Reference proteome</keyword>
<feature type="region of interest" description="Disordered" evidence="1">
    <location>
        <begin position="309"/>
        <end position="336"/>
    </location>
</feature>
<organism evidence="2 3">
    <name type="scientific">Ascobolus immersus RN42</name>
    <dbReference type="NCBI Taxonomy" id="1160509"/>
    <lineage>
        <taxon>Eukaryota</taxon>
        <taxon>Fungi</taxon>
        <taxon>Dikarya</taxon>
        <taxon>Ascomycota</taxon>
        <taxon>Pezizomycotina</taxon>
        <taxon>Pezizomycetes</taxon>
        <taxon>Pezizales</taxon>
        <taxon>Ascobolaceae</taxon>
        <taxon>Ascobolus</taxon>
    </lineage>
</organism>
<reference evidence="2 3" key="1">
    <citation type="journal article" date="2018" name="Nat. Ecol. Evol.">
        <title>Pezizomycetes genomes reveal the molecular basis of ectomycorrhizal truffle lifestyle.</title>
        <authorList>
            <person name="Murat C."/>
            <person name="Payen T."/>
            <person name="Noel B."/>
            <person name="Kuo A."/>
            <person name="Morin E."/>
            <person name="Chen J."/>
            <person name="Kohler A."/>
            <person name="Krizsan K."/>
            <person name="Balestrini R."/>
            <person name="Da Silva C."/>
            <person name="Montanini B."/>
            <person name="Hainaut M."/>
            <person name="Levati E."/>
            <person name="Barry K.W."/>
            <person name="Belfiori B."/>
            <person name="Cichocki N."/>
            <person name="Clum A."/>
            <person name="Dockter R.B."/>
            <person name="Fauchery L."/>
            <person name="Guy J."/>
            <person name="Iotti M."/>
            <person name="Le Tacon F."/>
            <person name="Lindquist E.A."/>
            <person name="Lipzen A."/>
            <person name="Malagnac F."/>
            <person name="Mello A."/>
            <person name="Molinier V."/>
            <person name="Miyauchi S."/>
            <person name="Poulain J."/>
            <person name="Riccioni C."/>
            <person name="Rubini A."/>
            <person name="Sitrit Y."/>
            <person name="Splivallo R."/>
            <person name="Traeger S."/>
            <person name="Wang M."/>
            <person name="Zifcakova L."/>
            <person name="Wipf D."/>
            <person name="Zambonelli A."/>
            <person name="Paolocci F."/>
            <person name="Nowrousian M."/>
            <person name="Ottonello S."/>
            <person name="Baldrian P."/>
            <person name="Spatafora J.W."/>
            <person name="Henrissat B."/>
            <person name="Nagy L.G."/>
            <person name="Aury J.M."/>
            <person name="Wincker P."/>
            <person name="Grigoriev I.V."/>
            <person name="Bonfante P."/>
            <person name="Martin F.M."/>
        </authorList>
    </citation>
    <scope>NUCLEOTIDE SEQUENCE [LARGE SCALE GENOMIC DNA]</scope>
    <source>
        <strain evidence="2 3">RN42</strain>
    </source>
</reference>
<gene>
    <name evidence="2" type="ORF">BJ508DRAFT_344515</name>
</gene>
<dbReference type="AlphaFoldDB" id="A0A3N4IL14"/>
<name>A0A3N4IL14_ASCIM</name>
<evidence type="ECO:0000313" key="2">
    <source>
        <dbReference type="EMBL" id="RPA82304.1"/>
    </source>
</evidence>
<accession>A0A3N4IL14</accession>
<proteinExistence type="predicted"/>
<sequence>MTTFLDLPPKIHLEIFSHHAQNLHASSSPLCTRGSYSSLITTALSANLPLIFALLPSNLTAQTWSAGHSLRPSQIAQQYSREAAWHLKQTLGIMAAETALYDAEKPHLRSQPPCPLDEPLQLRIARILEEVKAVVEEAACLYSPGHAREEAKRIFWRCVVEVWRDDVKWPVCTDWARMMMYWLLHSEVLHMVVDGRAMLGRNPWEKAGGLLKGEGEVERVLLQVAEFKSGKERVLAVQVEDCKADRGLGEPRVMVASEKLVEFDYDAFKATPFYKRLTFHRHWRGSTFKCHLTLEKILSLGVHEGLHATQEKLKRPRKPAKEAASKVAKYANKPAL</sequence>
<dbReference type="Proteomes" id="UP000275078">
    <property type="component" value="Unassembled WGS sequence"/>
</dbReference>
<evidence type="ECO:0000313" key="3">
    <source>
        <dbReference type="Proteomes" id="UP000275078"/>
    </source>
</evidence>
<protein>
    <submittedName>
        <fullName evidence="2">Uncharacterized protein</fullName>
    </submittedName>
</protein>
<feature type="compositionally biased region" description="Basic and acidic residues" evidence="1">
    <location>
        <begin position="309"/>
        <end position="324"/>
    </location>
</feature>